<dbReference type="AlphaFoldDB" id="A0A3B1AY99"/>
<evidence type="ECO:0000256" key="3">
    <source>
        <dbReference type="ARBA" id="ARBA00022618"/>
    </source>
</evidence>
<evidence type="ECO:0000256" key="5">
    <source>
        <dbReference type="ARBA" id="ARBA00022989"/>
    </source>
</evidence>
<dbReference type="GO" id="GO:0005886">
    <property type="term" value="C:plasma membrane"/>
    <property type="evidence" value="ECO:0007669"/>
    <property type="project" value="UniProtKB-SubCell"/>
</dbReference>
<dbReference type="Pfam" id="PF04999">
    <property type="entry name" value="FtsL"/>
    <property type="match status" value="1"/>
</dbReference>
<keyword evidence="7" id="KW-0131">Cell cycle</keyword>
<keyword evidence="4" id="KW-0812">Transmembrane</keyword>
<name>A0A3B1AY99_9ZZZZ</name>
<keyword evidence="3 8" id="KW-0132">Cell division</keyword>
<dbReference type="GO" id="GO:0032153">
    <property type="term" value="C:cell division site"/>
    <property type="evidence" value="ECO:0007669"/>
    <property type="project" value="TreeGrafter"/>
</dbReference>
<proteinExistence type="inferred from homology"/>
<reference evidence="8" key="1">
    <citation type="submission" date="2018-06" db="EMBL/GenBank/DDBJ databases">
        <authorList>
            <person name="Zhirakovskaya E."/>
        </authorList>
    </citation>
    <scope>NUCLEOTIDE SEQUENCE</scope>
</reference>
<evidence type="ECO:0000256" key="4">
    <source>
        <dbReference type="ARBA" id="ARBA00022692"/>
    </source>
</evidence>
<evidence type="ECO:0000256" key="1">
    <source>
        <dbReference type="ARBA" id="ARBA00004401"/>
    </source>
</evidence>
<sequence>MKYGQPVFLLGLMLAVLSSGIGVVYAKFASRKHFVELQTLHAERDSINVEWGRLQLEQSTWATHGRVEQIARTKLDMHIPTASEVVVITP</sequence>
<evidence type="ECO:0000256" key="2">
    <source>
        <dbReference type="ARBA" id="ARBA00022475"/>
    </source>
</evidence>
<evidence type="ECO:0000256" key="7">
    <source>
        <dbReference type="ARBA" id="ARBA00023306"/>
    </source>
</evidence>
<dbReference type="EMBL" id="UOFX01000041">
    <property type="protein sequence ID" value="VAX08782.1"/>
    <property type="molecule type" value="Genomic_DNA"/>
</dbReference>
<keyword evidence="6" id="KW-0472">Membrane</keyword>
<keyword evidence="5" id="KW-1133">Transmembrane helix</keyword>
<dbReference type="GO" id="GO:0043093">
    <property type="term" value="P:FtsZ-dependent cytokinesis"/>
    <property type="evidence" value="ECO:0007669"/>
    <property type="project" value="TreeGrafter"/>
</dbReference>
<keyword evidence="2" id="KW-1003">Cell membrane</keyword>
<dbReference type="InterPro" id="IPR011922">
    <property type="entry name" value="Cell_div_FtsL"/>
</dbReference>
<protein>
    <submittedName>
        <fullName evidence="8">Cell division protein FtsL</fullName>
    </submittedName>
</protein>
<evidence type="ECO:0000256" key="6">
    <source>
        <dbReference type="ARBA" id="ARBA00023136"/>
    </source>
</evidence>
<gene>
    <name evidence="8" type="ORF">MNBD_GAMMA26-1064</name>
</gene>
<accession>A0A3B1AY99</accession>
<dbReference type="NCBIfam" id="TIGR02209">
    <property type="entry name" value="ftsL_broad"/>
    <property type="match status" value="1"/>
</dbReference>
<organism evidence="8">
    <name type="scientific">hydrothermal vent metagenome</name>
    <dbReference type="NCBI Taxonomy" id="652676"/>
    <lineage>
        <taxon>unclassified sequences</taxon>
        <taxon>metagenomes</taxon>
        <taxon>ecological metagenomes</taxon>
    </lineage>
</organism>
<dbReference type="PANTHER" id="PTHR37479:SF1">
    <property type="entry name" value="CELL DIVISION PROTEIN FTSL"/>
    <property type="match status" value="1"/>
</dbReference>
<dbReference type="HAMAP" id="MF_00910">
    <property type="entry name" value="FtsL"/>
    <property type="match status" value="1"/>
</dbReference>
<comment type="subcellular location">
    <subcellularLocation>
        <location evidence="1">Cell membrane</location>
        <topology evidence="1">Single-pass type II membrane protein</topology>
    </subcellularLocation>
</comment>
<dbReference type="PANTHER" id="PTHR37479">
    <property type="entry name" value="CELL DIVISION PROTEIN FTSL"/>
    <property type="match status" value="1"/>
</dbReference>
<evidence type="ECO:0000313" key="8">
    <source>
        <dbReference type="EMBL" id="VAX08782.1"/>
    </source>
</evidence>